<evidence type="ECO:0008006" key="6">
    <source>
        <dbReference type="Google" id="ProtNLM"/>
    </source>
</evidence>
<dbReference type="InterPro" id="IPR050975">
    <property type="entry name" value="Sleep_regulator"/>
</dbReference>
<feature type="non-terminal residue" evidence="4">
    <location>
        <position position="1"/>
    </location>
</feature>
<accession>A0AA36D5Y6</accession>
<name>A0AA36D5Y6_9BILA</name>
<sequence length="112" mass="12215">MSVLGLLSLFLGLALVFADDADTRRCYACQWAPMFAGKDCKNPGPETATCAGKVCVTTKIQLGAINATARGCAEENDMARWVRMHPGCMSFSDHKGANFEICTCWKDRCNDN</sequence>
<keyword evidence="5" id="KW-1185">Reference proteome</keyword>
<evidence type="ECO:0000256" key="3">
    <source>
        <dbReference type="SAM" id="SignalP"/>
    </source>
</evidence>
<dbReference type="GO" id="GO:0030431">
    <property type="term" value="P:sleep"/>
    <property type="evidence" value="ECO:0007669"/>
    <property type="project" value="InterPro"/>
</dbReference>
<dbReference type="PANTHER" id="PTHR33562">
    <property type="entry name" value="ATILLA, ISOFORM B-RELATED-RELATED"/>
    <property type="match status" value="1"/>
</dbReference>
<dbReference type="AlphaFoldDB" id="A0AA36D5Y6"/>
<feature type="signal peptide" evidence="3">
    <location>
        <begin position="1"/>
        <end position="18"/>
    </location>
</feature>
<dbReference type="Proteomes" id="UP001177023">
    <property type="component" value="Unassembled WGS sequence"/>
</dbReference>
<proteinExistence type="predicted"/>
<gene>
    <name evidence="4" type="ORF">MSPICULIGERA_LOCUS18487</name>
</gene>
<dbReference type="GO" id="GO:0032222">
    <property type="term" value="P:regulation of synaptic transmission, cholinergic"/>
    <property type="evidence" value="ECO:0007669"/>
    <property type="project" value="InterPro"/>
</dbReference>
<dbReference type="EMBL" id="CATQJA010002659">
    <property type="protein sequence ID" value="CAJ0580289.1"/>
    <property type="molecule type" value="Genomic_DNA"/>
</dbReference>
<evidence type="ECO:0000313" key="5">
    <source>
        <dbReference type="Proteomes" id="UP001177023"/>
    </source>
</evidence>
<keyword evidence="2" id="KW-0325">Glycoprotein</keyword>
<keyword evidence="1 3" id="KW-0732">Signal</keyword>
<evidence type="ECO:0000256" key="1">
    <source>
        <dbReference type="ARBA" id="ARBA00022729"/>
    </source>
</evidence>
<comment type="caution">
    <text evidence="4">The sequence shown here is derived from an EMBL/GenBank/DDBJ whole genome shotgun (WGS) entry which is preliminary data.</text>
</comment>
<dbReference type="Pfam" id="PF17064">
    <property type="entry name" value="QVR"/>
    <property type="match status" value="1"/>
</dbReference>
<evidence type="ECO:0000313" key="4">
    <source>
        <dbReference type="EMBL" id="CAJ0580289.1"/>
    </source>
</evidence>
<protein>
    <recommendedName>
        <fullName evidence="6">Protein quiver</fullName>
    </recommendedName>
</protein>
<evidence type="ECO:0000256" key="2">
    <source>
        <dbReference type="ARBA" id="ARBA00023180"/>
    </source>
</evidence>
<dbReference type="InterPro" id="IPR031424">
    <property type="entry name" value="QVR-like"/>
</dbReference>
<reference evidence="4" key="1">
    <citation type="submission" date="2023-06" db="EMBL/GenBank/DDBJ databases">
        <authorList>
            <person name="Delattre M."/>
        </authorList>
    </citation>
    <scope>NUCLEOTIDE SEQUENCE</scope>
    <source>
        <strain evidence="4">AF72</strain>
    </source>
</reference>
<organism evidence="4 5">
    <name type="scientific">Mesorhabditis spiculigera</name>
    <dbReference type="NCBI Taxonomy" id="96644"/>
    <lineage>
        <taxon>Eukaryota</taxon>
        <taxon>Metazoa</taxon>
        <taxon>Ecdysozoa</taxon>
        <taxon>Nematoda</taxon>
        <taxon>Chromadorea</taxon>
        <taxon>Rhabditida</taxon>
        <taxon>Rhabditina</taxon>
        <taxon>Rhabditomorpha</taxon>
        <taxon>Rhabditoidea</taxon>
        <taxon>Rhabditidae</taxon>
        <taxon>Mesorhabditinae</taxon>
        <taxon>Mesorhabditis</taxon>
    </lineage>
</organism>
<feature type="chain" id="PRO_5041397020" description="Protein quiver" evidence="3">
    <location>
        <begin position="19"/>
        <end position="112"/>
    </location>
</feature>